<dbReference type="SUPFAM" id="SSF141571">
    <property type="entry name" value="Pentapeptide repeat-like"/>
    <property type="match status" value="1"/>
</dbReference>
<evidence type="ECO:0000313" key="2">
    <source>
        <dbReference type="EMBL" id="GGP53868.1"/>
    </source>
</evidence>
<dbReference type="InterPro" id="IPR001646">
    <property type="entry name" value="5peptide_repeat"/>
</dbReference>
<keyword evidence="1" id="KW-1133">Transmembrane helix</keyword>
<dbReference type="AlphaFoldDB" id="A0A918ALF0"/>
<organism evidence="2 3">
    <name type="scientific">Saccharothrix coeruleofusca</name>
    <dbReference type="NCBI Taxonomy" id="33919"/>
    <lineage>
        <taxon>Bacteria</taxon>
        <taxon>Bacillati</taxon>
        <taxon>Actinomycetota</taxon>
        <taxon>Actinomycetes</taxon>
        <taxon>Pseudonocardiales</taxon>
        <taxon>Pseudonocardiaceae</taxon>
        <taxon>Saccharothrix</taxon>
    </lineage>
</organism>
<keyword evidence="1" id="KW-0812">Transmembrane</keyword>
<protein>
    <recommendedName>
        <fullName evidence="4">Pentapeptide repeat protein</fullName>
    </recommendedName>
</protein>
<evidence type="ECO:0000313" key="3">
    <source>
        <dbReference type="Proteomes" id="UP000639606"/>
    </source>
</evidence>
<dbReference type="RefSeq" id="WP_229795601.1">
    <property type="nucleotide sequence ID" value="NZ_BMRG01000004.1"/>
</dbReference>
<sequence>MTEAARAVPGADPAGAGMIGDMVPTWLQWVFVAVVIGVVVHRHHRTSRAETLLDEHARRRTAPAAPAPVSRWRQANRLLRAGERAGLDLLEEIGRQQPRRRQDVVDAWLAVLRGGVERGLDAPWRRLVQQRLRAHLRPGEDFWPGVELKAAGAILVDWDLSGCRVAAADFTGAVFLGDARFTAATVTGAARFDQARFLRHARFDEALFVGPVSFADAVFTGNAGFAGVRAAREAVLDGVRVSGRADLRRAEFTGPASVRGARFGGRALFGGAVFQHDAVFSGSWFRGRTDVGSALIGESARFDGVRFGRRVNR</sequence>
<feature type="transmembrane region" description="Helical" evidence="1">
    <location>
        <begin position="23"/>
        <end position="40"/>
    </location>
</feature>
<evidence type="ECO:0000256" key="1">
    <source>
        <dbReference type="SAM" id="Phobius"/>
    </source>
</evidence>
<reference evidence="2" key="1">
    <citation type="journal article" date="2014" name="Int. J. Syst. Evol. Microbiol.">
        <title>Complete genome sequence of Corynebacterium casei LMG S-19264T (=DSM 44701T), isolated from a smear-ripened cheese.</title>
        <authorList>
            <consortium name="US DOE Joint Genome Institute (JGI-PGF)"/>
            <person name="Walter F."/>
            <person name="Albersmeier A."/>
            <person name="Kalinowski J."/>
            <person name="Ruckert C."/>
        </authorList>
    </citation>
    <scope>NUCLEOTIDE SEQUENCE</scope>
    <source>
        <strain evidence="2">JCM 3313</strain>
    </source>
</reference>
<proteinExistence type="predicted"/>
<comment type="caution">
    <text evidence="2">The sequence shown here is derived from an EMBL/GenBank/DDBJ whole genome shotgun (WGS) entry which is preliminary data.</text>
</comment>
<reference evidence="2" key="2">
    <citation type="submission" date="2020-09" db="EMBL/GenBank/DDBJ databases">
        <authorList>
            <person name="Sun Q."/>
            <person name="Ohkuma M."/>
        </authorList>
    </citation>
    <scope>NUCLEOTIDE SEQUENCE</scope>
    <source>
        <strain evidence="2">JCM 3313</strain>
    </source>
</reference>
<dbReference type="Pfam" id="PF13576">
    <property type="entry name" value="Pentapeptide_3"/>
    <property type="match status" value="2"/>
</dbReference>
<gene>
    <name evidence="2" type="ORF">GCM10010185_27730</name>
</gene>
<keyword evidence="3" id="KW-1185">Reference proteome</keyword>
<accession>A0A918ALF0</accession>
<dbReference type="EMBL" id="BMRG01000004">
    <property type="protein sequence ID" value="GGP53868.1"/>
    <property type="molecule type" value="Genomic_DNA"/>
</dbReference>
<dbReference type="Proteomes" id="UP000639606">
    <property type="component" value="Unassembled WGS sequence"/>
</dbReference>
<name>A0A918ALF0_9PSEU</name>
<keyword evidence="1" id="KW-0472">Membrane</keyword>
<evidence type="ECO:0008006" key="4">
    <source>
        <dbReference type="Google" id="ProtNLM"/>
    </source>
</evidence>
<dbReference type="Gene3D" id="2.160.20.80">
    <property type="entry name" value="E3 ubiquitin-protein ligase SopA"/>
    <property type="match status" value="1"/>
</dbReference>